<dbReference type="GO" id="GO:0005768">
    <property type="term" value="C:endosome"/>
    <property type="evidence" value="ECO:0007669"/>
    <property type="project" value="UniProtKB-SubCell"/>
</dbReference>
<dbReference type="Pfam" id="PF02234">
    <property type="entry name" value="CDI"/>
    <property type="match status" value="1"/>
</dbReference>
<comment type="similarity">
    <text evidence="4">Belongs to the CDI family.</text>
</comment>
<dbReference type="GO" id="GO:0008285">
    <property type="term" value="P:negative regulation of cell population proliferation"/>
    <property type="evidence" value="ECO:0007669"/>
    <property type="project" value="TreeGrafter"/>
</dbReference>
<feature type="domain" description="Cyclin-dependent kinase inhibitor" evidence="17">
    <location>
        <begin position="34"/>
        <end position="83"/>
    </location>
</feature>
<organism evidence="18 19">
    <name type="scientific">Chanos chanos</name>
    <name type="common">Milkfish</name>
    <name type="synonym">Mugil chanos</name>
    <dbReference type="NCBI Taxonomy" id="29144"/>
    <lineage>
        <taxon>Eukaryota</taxon>
        <taxon>Metazoa</taxon>
        <taxon>Chordata</taxon>
        <taxon>Craniata</taxon>
        <taxon>Vertebrata</taxon>
        <taxon>Euteleostomi</taxon>
        <taxon>Actinopterygii</taxon>
        <taxon>Neopterygii</taxon>
        <taxon>Teleostei</taxon>
        <taxon>Ostariophysi</taxon>
        <taxon>Gonorynchiformes</taxon>
        <taxon>Chanidae</taxon>
        <taxon>Chanos</taxon>
    </lineage>
</organism>
<evidence type="ECO:0000256" key="5">
    <source>
        <dbReference type="ARBA" id="ARBA00014547"/>
    </source>
</evidence>
<dbReference type="Proteomes" id="UP000504632">
    <property type="component" value="Chromosome 1"/>
</dbReference>
<keyword evidence="18" id="KW-1185">Reference proteome</keyword>
<feature type="region of interest" description="Disordered" evidence="16">
    <location>
        <begin position="1"/>
        <end position="35"/>
    </location>
</feature>
<dbReference type="GeneID" id="115819672"/>
<feature type="region of interest" description="Disordered" evidence="16">
    <location>
        <begin position="87"/>
        <end position="183"/>
    </location>
</feature>
<feature type="compositionally biased region" description="Polar residues" evidence="16">
    <location>
        <begin position="172"/>
        <end position="183"/>
    </location>
</feature>
<evidence type="ECO:0000256" key="10">
    <source>
        <dbReference type="ARBA" id="ARBA00023013"/>
    </source>
</evidence>
<comment type="function">
    <text evidence="15">Important regulator of cell cycle progression. Inhibits the kinase activity of CDK2 bound to cyclin A, but has little inhibitory activity on CDK2 bound to SPDYA. Involved in G1 arrest. Potent inhibitor of cyclin E- and cyclin A-CDK2 complexes. Forms a complex with cyclin type D-CDK4 complexes and is involved in the assembly, stability, and modulation of CCND1-CDK4 complex activation. Acts either as an inhibitor or an activator of cyclin type D-CDK4 complexes depending on its phosphorylation state and/or stoichometry.</text>
</comment>
<feature type="compositionally biased region" description="Polar residues" evidence="16">
    <location>
        <begin position="101"/>
        <end position="121"/>
    </location>
</feature>
<evidence type="ECO:0000256" key="15">
    <source>
        <dbReference type="ARBA" id="ARBA00045727"/>
    </source>
</evidence>
<proteinExistence type="inferred from homology"/>
<keyword evidence="7" id="KW-0597">Phosphoprotein</keyword>
<evidence type="ECO:0000256" key="9">
    <source>
        <dbReference type="ARBA" id="ARBA00022843"/>
    </source>
</evidence>
<dbReference type="InterPro" id="IPR044898">
    <property type="entry name" value="CDI_dom_sf"/>
</dbReference>
<reference evidence="19" key="1">
    <citation type="submission" date="2025-08" db="UniProtKB">
        <authorList>
            <consortium name="RefSeq"/>
        </authorList>
    </citation>
    <scope>IDENTIFICATION</scope>
</reference>
<dbReference type="InterPro" id="IPR003175">
    <property type="entry name" value="CDI_dom"/>
</dbReference>
<evidence type="ECO:0000256" key="6">
    <source>
        <dbReference type="ARBA" id="ARBA00022490"/>
    </source>
</evidence>
<evidence type="ECO:0000259" key="17">
    <source>
        <dbReference type="Pfam" id="PF02234"/>
    </source>
</evidence>
<feature type="compositionally biased region" description="Basic and acidic residues" evidence="16">
    <location>
        <begin position="17"/>
        <end position="28"/>
    </location>
</feature>
<keyword evidence="11" id="KW-0539">Nucleus</keyword>
<evidence type="ECO:0000256" key="13">
    <source>
        <dbReference type="ARBA" id="ARBA00031903"/>
    </source>
</evidence>
<comment type="subcellular location">
    <subcellularLocation>
        <location evidence="3">Cytoplasm</location>
    </subcellularLocation>
    <subcellularLocation>
        <location evidence="2">Endosome</location>
    </subcellularLocation>
    <subcellularLocation>
        <location evidence="1">Nucleus</location>
    </subcellularLocation>
</comment>
<name>A0A6J2W6L7_CHACN</name>
<dbReference type="GO" id="GO:0004861">
    <property type="term" value="F:cyclin-dependent protein serine/threonine kinase inhibitor activity"/>
    <property type="evidence" value="ECO:0007669"/>
    <property type="project" value="InterPro"/>
</dbReference>
<evidence type="ECO:0000256" key="12">
    <source>
        <dbReference type="ARBA" id="ARBA00023306"/>
    </source>
</evidence>
<feature type="compositionally biased region" description="Basic and acidic residues" evidence="16">
    <location>
        <begin position="161"/>
        <end position="171"/>
    </location>
</feature>
<keyword evidence="10 19" id="KW-0649">Protein kinase inhibitor</keyword>
<dbReference type="GO" id="GO:0045930">
    <property type="term" value="P:negative regulation of mitotic cell cycle"/>
    <property type="evidence" value="ECO:0007669"/>
    <property type="project" value="TreeGrafter"/>
</dbReference>
<evidence type="ECO:0000256" key="16">
    <source>
        <dbReference type="SAM" id="MobiDB-lite"/>
    </source>
</evidence>
<evidence type="ECO:0000256" key="7">
    <source>
        <dbReference type="ARBA" id="ARBA00022553"/>
    </source>
</evidence>
<dbReference type="AlphaFoldDB" id="A0A6J2W6L7"/>
<keyword evidence="6" id="KW-0963">Cytoplasm</keyword>
<protein>
    <recommendedName>
        <fullName evidence="5">Cyclin-dependent kinase inhibitor 1B</fullName>
    </recommendedName>
    <alternativeName>
        <fullName evidence="14">Cyclin-dependent kinase inhibitor p27</fullName>
    </alternativeName>
    <alternativeName>
        <fullName evidence="13">p27Kip1</fullName>
    </alternativeName>
</protein>
<evidence type="ECO:0000256" key="3">
    <source>
        <dbReference type="ARBA" id="ARBA00004496"/>
    </source>
</evidence>
<keyword evidence="9" id="KW-0832">Ubl conjugation</keyword>
<feature type="compositionally biased region" description="Basic and acidic residues" evidence="16">
    <location>
        <begin position="124"/>
        <end position="139"/>
    </location>
</feature>
<accession>A0A6J2W6L7</accession>
<keyword evidence="8" id="KW-0967">Endosome</keyword>
<keyword evidence="12" id="KW-0131">Cell cycle</keyword>
<dbReference type="PANTHER" id="PTHR10265">
    <property type="entry name" value="CYCLIN-DEPENDENT KINASE INHIBITOR 1"/>
    <property type="match status" value="1"/>
</dbReference>
<evidence type="ECO:0000256" key="11">
    <source>
        <dbReference type="ARBA" id="ARBA00023242"/>
    </source>
</evidence>
<evidence type="ECO:0000256" key="1">
    <source>
        <dbReference type="ARBA" id="ARBA00004123"/>
    </source>
</evidence>
<dbReference type="RefSeq" id="XP_030639036.1">
    <property type="nucleotide sequence ID" value="XM_030783176.1"/>
</dbReference>
<dbReference type="PANTHER" id="PTHR10265:SF9">
    <property type="entry name" value="CYCLIN-DEPENDENT KINASE INHIBITOR 1B"/>
    <property type="match status" value="1"/>
</dbReference>
<gene>
    <name evidence="19" type="primary">cdkn1ba</name>
</gene>
<dbReference type="InParanoid" id="A0A6J2W6L7"/>
<dbReference type="GO" id="GO:0005634">
    <property type="term" value="C:nucleus"/>
    <property type="evidence" value="ECO:0007669"/>
    <property type="project" value="UniProtKB-SubCell"/>
</dbReference>
<dbReference type="Gene3D" id="4.10.365.10">
    <property type="entry name" value="p27"/>
    <property type="match status" value="1"/>
</dbReference>
<dbReference type="GO" id="GO:0000082">
    <property type="term" value="P:G1/S transition of mitotic cell cycle"/>
    <property type="evidence" value="ECO:0007669"/>
    <property type="project" value="TreeGrafter"/>
</dbReference>
<evidence type="ECO:0000256" key="2">
    <source>
        <dbReference type="ARBA" id="ARBA00004177"/>
    </source>
</evidence>
<dbReference type="GO" id="GO:0051087">
    <property type="term" value="F:protein-folding chaperone binding"/>
    <property type="evidence" value="ECO:0007669"/>
    <property type="project" value="TreeGrafter"/>
</dbReference>
<evidence type="ECO:0000313" key="19">
    <source>
        <dbReference type="RefSeq" id="XP_030639036.1"/>
    </source>
</evidence>
<sequence>MWKMSSVRVSKGSPTLERVDARLTDHSKPPVRRNLFGSVDHDEFKRDSTEQLQEMEKASADTWNFDFSANKPLSSGKYEWVEVDGKDLPDFYTRPPHKRATSSGTVDHNGNHDYSSPTASPESGEGHSDDTKNCRESHTATRKRPASPESSRQSKRSHTSPGEEHSADLTHSEQTPSKSDPRT</sequence>
<evidence type="ECO:0000256" key="14">
    <source>
        <dbReference type="ARBA" id="ARBA00031925"/>
    </source>
</evidence>
<evidence type="ECO:0000313" key="18">
    <source>
        <dbReference type="Proteomes" id="UP000504632"/>
    </source>
</evidence>
<dbReference type="OrthoDB" id="6373236at2759"/>
<dbReference type="CTD" id="402862"/>
<evidence type="ECO:0000256" key="8">
    <source>
        <dbReference type="ARBA" id="ARBA00022753"/>
    </source>
</evidence>
<dbReference type="FunCoup" id="A0A6J2W6L7">
    <property type="interactions" value="157"/>
</dbReference>
<evidence type="ECO:0000256" key="4">
    <source>
        <dbReference type="ARBA" id="ARBA00006726"/>
    </source>
</evidence>